<accession>A0A512DC13</accession>
<feature type="region of interest" description="Disordered" evidence="1">
    <location>
        <begin position="1"/>
        <end position="27"/>
    </location>
</feature>
<protein>
    <recommendedName>
        <fullName evidence="2">Pyrrolo-quinoline quinone repeat domain-containing protein</fullName>
    </recommendedName>
</protein>
<dbReference type="OrthoDB" id="4827675at2"/>
<feature type="domain" description="Pyrrolo-quinoline quinone repeat" evidence="2">
    <location>
        <begin position="318"/>
        <end position="488"/>
    </location>
</feature>
<dbReference type="AlphaFoldDB" id="A0A512DC13"/>
<dbReference type="InterPro" id="IPR015943">
    <property type="entry name" value="WD40/YVTN_repeat-like_dom_sf"/>
</dbReference>
<comment type="caution">
    <text evidence="3">The sequence shown here is derived from an EMBL/GenBank/DDBJ whole genome shotgun (WGS) entry which is preliminary data.</text>
</comment>
<dbReference type="PANTHER" id="PTHR34512">
    <property type="entry name" value="CELL SURFACE PROTEIN"/>
    <property type="match status" value="1"/>
</dbReference>
<evidence type="ECO:0000259" key="2">
    <source>
        <dbReference type="Pfam" id="PF13360"/>
    </source>
</evidence>
<proteinExistence type="predicted"/>
<dbReference type="InterPro" id="IPR002372">
    <property type="entry name" value="PQQ_rpt_dom"/>
</dbReference>
<dbReference type="InterPro" id="IPR018391">
    <property type="entry name" value="PQQ_b-propeller_rpt"/>
</dbReference>
<reference evidence="3 4" key="1">
    <citation type="submission" date="2019-07" db="EMBL/GenBank/DDBJ databases">
        <title>Whole genome shotgun sequence of Cellulomonas aerilata NBRC 106308.</title>
        <authorList>
            <person name="Hosoyama A."/>
            <person name="Uohara A."/>
            <person name="Ohji S."/>
            <person name="Ichikawa N."/>
        </authorList>
    </citation>
    <scope>NUCLEOTIDE SEQUENCE [LARGE SCALE GENOMIC DNA]</scope>
    <source>
        <strain evidence="3 4">NBRC 106308</strain>
    </source>
</reference>
<gene>
    <name evidence="3" type="ORF">CAE01nite_17280</name>
</gene>
<dbReference type="EMBL" id="BJYY01000013">
    <property type="protein sequence ID" value="GEO34003.1"/>
    <property type="molecule type" value="Genomic_DNA"/>
</dbReference>
<evidence type="ECO:0000256" key="1">
    <source>
        <dbReference type="SAM" id="MobiDB-lite"/>
    </source>
</evidence>
<dbReference type="PANTHER" id="PTHR34512:SF30">
    <property type="entry name" value="OUTER MEMBRANE PROTEIN ASSEMBLY FACTOR BAMB"/>
    <property type="match status" value="1"/>
</dbReference>
<dbReference type="RefSeq" id="WP_146902898.1">
    <property type="nucleotide sequence ID" value="NZ_BAAARM010000003.1"/>
</dbReference>
<evidence type="ECO:0000313" key="3">
    <source>
        <dbReference type="EMBL" id="GEO34003.1"/>
    </source>
</evidence>
<dbReference type="Proteomes" id="UP000321181">
    <property type="component" value="Unassembled WGS sequence"/>
</dbReference>
<evidence type="ECO:0000313" key="4">
    <source>
        <dbReference type="Proteomes" id="UP000321181"/>
    </source>
</evidence>
<keyword evidence="4" id="KW-1185">Reference proteome</keyword>
<dbReference type="SMART" id="SM00564">
    <property type="entry name" value="PQQ"/>
    <property type="match status" value="4"/>
</dbReference>
<sequence>MRRGWLGGRPGERAAARAGGRAGQHGDGPVEVVLLEEDAAADHVTPRPVASGSSARGRRSRARSALRRWGGVVVVLALAPTLSDAVADRRERADLARYADVPGVVASLRDPVVERWRMPVLDPVWAAAGVLVSSGTDGRDVVARDAATGEVRWSQPLPDGVVPPVRCPLETGDPGDPPALVCFAAAVVPSESRTVPAVVASRVAAVDAADGTLRHVLTVRALRGSVAVDGDVVLVELAEAGLVVTRHDLVRGEQVWRSELPDVVPGPDGVGLHAAGGLVVVEARTTTVLAADDGHEVGRWVPGTDPAGLWTARVVVRPGEGYGVWTSPASGRWYGPDGSGGPELAGLPADPAVHDASTPGVVLLRSPDDGSLRAVEASTGRRRWERPAPARVLVRLAGRVVVTGGGRMEGLDTATGRTLWTVPLPDDRPDAGEVLTDGLRVAIQGPVDGRPGLTAYSLSTGDRLWQVPVPGGASTVAVLGGRLTAVSPVRTSGDGRPELIVLG</sequence>
<dbReference type="InterPro" id="IPR011047">
    <property type="entry name" value="Quinoprotein_ADH-like_sf"/>
</dbReference>
<organism evidence="3 4">
    <name type="scientific">Cellulomonas aerilata</name>
    <dbReference type="NCBI Taxonomy" id="515326"/>
    <lineage>
        <taxon>Bacteria</taxon>
        <taxon>Bacillati</taxon>
        <taxon>Actinomycetota</taxon>
        <taxon>Actinomycetes</taxon>
        <taxon>Micrococcales</taxon>
        <taxon>Cellulomonadaceae</taxon>
        <taxon>Cellulomonas</taxon>
    </lineage>
</organism>
<name>A0A512DC13_9CELL</name>
<dbReference type="Gene3D" id="2.130.10.10">
    <property type="entry name" value="YVTN repeat-like/Quinoprotein amine dehydrogenase"/>
    <property type="match status" value="1"/>
</dbReference>
<dbReference type="SUPFAM" id="SSF50998">
    <property type="entry name" value="Quinoprotein alcohol dehydrogenase-like"/>
    <property type="match status" value="2"/>
</dbReference>
<dbReference type="Gene3D" id="2.40.10.480">
    <property type="match status" value="1"/>
</dbReference>
<dbReference type="Pfam" id="PF13360">
    <property type="entry name" value="PQQ_2"/>
    <property type="match status" value="1"/>
</dbReference>